<organism evidence="6 7">
    <name type="scientific">Enterococcus phoeniculicola ATCC BAA-412</name>
    <dbReference type="NCBI Taxonomy" id="1158610"/>
    <lineage>
        <taxon>Bacteria</taxon>
        <taxon>Bacillati</taxon>
        <taxon>Bacillota</taxon>
        <taxon>Bacilli</taxon>
        <taxon>Lactobacillales</taxon>
        <taxon>Enterococcaceae</taxon>
        <taxon>Enterococcus</taxon>
    </lineage>
</organism>
<feature type="domain" description="SprT-like" evidence="5">
    <location>
        <begin position="4"/>
        <end position="144"/>
    </location>
</feature>
<proteinExistence type="inferred from homology"/>
<dbReference type="SMART" id="SM00731">
    <property type="entry name" value="SprT"/>
    <property type="match status" value="1"/>
</dbReference>
<dbReference type="Proteomes" id="UP000013785">
    <property type="component" value="Unassembled WGS sequence"/>
</dbReference>
<name>R3WF18_9ENTE</name>
<gene>
    <name evidence="6" type="ORF">UC3_00842</name>
</gene>
<protein>
    <recommendedName>
        <fullName evidence="4">Protein SprT-like</fullName>
    </recommendedName>
</protein>
<evidence type="ECO:0000256" key="4">
    <source>
        <dbReference type="HAMAP-Rule" id="MF_00745"/>
    </source>
</evidence>
<dbReference type="InterPro" id="IPR006640">
    <property type="entry name" value="SprT-like_domain"/>
</dbReference>
<keyword evidence="7" id="KW-1185">Reference proteome</keyword>
<dbReference type="eggNOG" id="COG3091">
    <property type="taxonomic scope" value="Bacteria"/>
</dbReference>
<evidence type="ECO:0000256" key="1">
    <source>
        <dbReference type="ARBA" id="ARBA00022490"/>
    </source>
</evidence>
<dbReference type="GO" id="GO:0005737">
    <property type="term" value="C:cytoplasm"/>
    <property type="evidence" value="ECO:0007669"/>
    <property type="project" value="UniProtKB-SubCell"/>
</dbReference>
<dbReference type="Pfam" id="PF10263">
    <property type="entry name" value="SprT-like"/>
    <property type="match status" value="1"/>
</dbReference>
<feature type="binding site" evidence="4">
    <location>
        <position position="67"/>
    </location>
    <ligand>
        <name>Zn(2+)</name>
        <dbReference type="ChEBI" id="CHEBI:29105"/>
    </ligand>
</feature>
<evidence type="ECO:0000313" key="6">
    <source>
        <dbReference type="EMBL" id="EOL46037.1"/>
    </source>
</evidence>
<comment type="cofactor">
    <cofactor evidence="4">
        <name>Zn(2+)</name>
        <dbReference type="ChEBI" id="CHEBI:29105"/>
    </cofactor>
    <text evidence="4">Binds 1 zinc ion.</text>
</comment>
<dbReference type="EMBL" id="AJAT01000011">
    <property type="protein sequence ID" value="EOL46037.1"/>
    <property type="molecule type" value="Genomic_DNA"/>
</dbReference>
<dbReference type="GO" id="GO:0006950">
    <property type="term" value="P:response to stress"/>
    <property type="evidence" value="ECO:0007669"/>
    <property type="project" value="UniProtKB-ARBA"/>
</dbReference>
<evidence type="ECO:0000313" key="7">
    <source>
        <dbReference type="Proteomes" id="UP000013785"/>
    </source>
</evidence>
<feature type="binding site" evidence="4">
    <location>
        <position position="71"/>
    </location>
    <ligand>
        <name>Zn(2+)</name>
        <dbReference type="ChEBI" id="CHEBI:29105"/>
    </ligand>
</feature>
<reference evidence="6 7" key="1">
    <citation type="submission" date="2013-02" db="EMBL/GenBank/DDBJ databases">
        <title>The Genome Sequence of Enterococcus phoeniculicola BAA-412.</title>
        <authorList>
            <consortium name="The Broad Institute Genome Sequencing Platform"/>
            <consortium name="The Broad Institute Genome Sequencing Center for Infectious Disease"/>
            <person name="Earl A.M."/>
            <person name="Gilmore M.S."/>
            <person name="Lebreton F."/>
            <person name="Walker B."/>
            <person name="Young S.K."/>
            <person name="Zeng Q."/>
            <person name="Gargeya S."/>
            <person name="Fitzgerald M."/>
            <person name="Haas B."/>
            <person name="Abouelleil A."/>
            <person name="Alvarado L."/>
            <person name="Arachchi H.M."/>
            <person name="Berlin A.M."/>
            <person name="Chapman S.B."/>
            <person name="Dewar J."/>
            <person name="Goldberg J."/>
            <person name="Griggs A."/>
            <person name="Gujja S."/>
            <person name="Hansen M."/>
            <person name="Howarth C."/>
            <person name="Imamovic A."/>
            <person name="Larimer J."/>
            <person name="McCowan C."/>
            <person name="Murphy C."/>
            <person name="Neiman D."/>
            <person name="Pearson M."/>
            <person name="Priest M."/>
            <person name="Roberts A."/>
            <person name="Saif S."/>
            <person name="Shea T."/>
            <person name="Sisk P."/>
            <person name="Sykes S."/>
            <person name="Wortman J."/>
            <person name="Nusbaum C."/>
            <person name="Birren B."/>
        </authorList>
    </citation>
    <scope>NUCLEOTIDE SEQUENCE [LARGE SCALE GENOMIC DNA]</scope>
    <source>
        <strain evidence="6 7">ATCC BAA-412</strain>
    </source>
</reference>
<evidence type="ECO:0000256" key="2">
    <source>
        <dbReference type="ARBA" id="ARBA00022723"/>
    </source>
</evidence>
<accession>R3WF18</accession>
<dbReference type="GO" id="GO:0008270">
    <property type="term" value="F:zinc ion binding"/>
    <property type="evidence" value="ECO:0007669"/>
    <property type="project" value="UniProtKB-UniRule"/>
</dbReference>
<comment type="subcellular location">
    <subcellularLocation>
        <location evidence="4">Cytoplasm</location>
    </subcellularLocation>
</comment>
<dbReference type="InterPro" id="IPR023524">
    <property type="entry name" value="Uncharacterised_SprT-like"/>
</dbReference>
<dbReference type="RefSeq" id="WP_010767515.1">
    <property type="nucleotide sequence ID" value="NZ_ASWE01000002.1"/>
</dbReference>
<dbReference type="AlphaFoldDB" id="R3WF18"/>
<dbReference type="HAMAP" id="MF_00745">
    <property type="entry name" value="SprT_like"/>
    <property type="match status" value="1"/>
</dbReference>
<feature type="active site" evidence="4">
    <location>
        <position position="68"/>
    </location>
</feature>
<comment type="caution">
    <text evidence="6">The sequence shown here is derived from an EMBL/GenBank/DDBJ whole genome shotgun (WGS) entry which is preliminary data.</text>
</comment>
<dbReference type="PATRIC" id="fig|1158610.3.peg.821"/>
<evidence type="ECO:0000256" key="3">
    <source>
        <dbReference type="ARBA" id="ARBA00022833"/>
    </source>
</evidence>
<keyword evidence="1 4" id="KW-0963">Cytoplasm</keyword>
<keyword evidence="2 4" id="KW-0479">Metal-binding</keyword>
<dbReference type="OrthoDB" id="9799909at2"/>
<evidence type="ECO:0000259" key="5">
    <source>
        <dbReference type="SMART" id="SM00731"/>
    </source>
</evidence>
<sequence length="155" mass="18230">MTNQELQLLVEKVSLNFFKKPFLHKASFNRRLKTTGGRYHLEGHGLDFNPRIWELYGEEELIAVIKHELCHYHLHLEGKGYQHKDAAFKKLLKDTGGSRYAPPLVDVLYQVYECQNCGAQIKRRKKLNTQRFGCGRCRGKLKWLNEQMFSVHELK</sequence>
<dbReference type="HOGENOM" id="CLU_123820_0_0_9"/>
<dbReference type="STRING" id="154621.RV11_GL001237"/>
<keyword evidence="3 4" id="KW-0862">Zinc</keyword>
<dbReference type="NCBIfam" id="NF003339">
    <property type="entry name" value="PRK04351.1"/>
    <property type="match status" value="1"/>
</dbReference>
<comment type="similarity">
    <text evidence="4">Belongs to the SprT family.</text>
</comment>